<keyword evidence="1" id="KW-1133">Transmembrane helix</keyword>
<name>A0A819B9I4_9BILA</name>
<dbReference type="EMBL" id="CAJNOE010001069">
    <property type="protein sequence ID" value="CAF1382726.1"/>
    <property type="molecule type" value="Genomic_DNA"/>
</dbReference>
<dbReference type="Proteomes" id="UP000663860">
    <property type="component" value="Unassembled WGS sequence"/>
</dbReference>
<keyword evidence="1" id="KW-0472">Membrane</keyword>
<reference evidence="3" key="1">
    <citation type="submission" date="2021-02" db="EMBL/GenBank/DDBJ databases">
        <authorList>
            <person name="Nowell W R."/>
        </authorList>
    </citation>
    <scope>NUCLEOTIDE SEQUENCE</scope>
</reference>
<evidence type="ECO:0000313" key="3">
    <source>
        <dbReference type="EMBL" id="CAF3790555.1"/>
    </source>
</evidence>
<sequence>MLTHLHDPIHRHLIDDTNIDEQPPSRLTTQPRLTFKEHLQLQLKQHKSHLIALCTLVFLALPRLILYHL</sequence>
<keyword evidence="1" id="KW-0812">Transmembrane</keyword>
<accession>A0A819B9I4</accession>
<organism evidence="3 4">
    <name type="scientific">Adineta steineri</name>
    <dbReference type="NCBI Taxonomy" id="433720"/>
    <lineage>
        <taxon>Eukaryota</taxon>
        <taxon>Metazoa</taxon>
        <taxon>Spiralia</taxon>
        <taxon>Gnathifera</taxon>
        <taxon>Rotifera</taxon>
        <taxon>Eurotatoria</taxon>
        <taxon>Bdelloidea</taxon>
        <taxon>Adinetida</taxon>
        <taxon>Adinetidae</taxon>
        <taxon>Adineta</taxon>
    </lineage>
</organism>
<dbReference type="AlphaFoldDB" id="A0A819B9I4"/>
<protein>
    <submittedName>
        <fullName evidence="3">Uncharacterized protein</fullName>
    </submittedName>
</protein>
<comment type="caution">
    <text evidence="3">The sequence shown here is derived from an EMBL/GenBank/DDBJ whole genome shotgun (WGS) entry which is preliminary data.</text>
</comment>
<dbReference type="EMBL" id="CAJOBB010000994">
    <property type="protein sequence ID" value="CAF3790555.1"/>
    <property type="molecule type" value="Genomic_DNA"/>
</dbReference>
<evidence type="ECO:0000313" key="4">
    <source>
        <dbReference type="Proteomes" id="UP000663868"/>
    </source>
</evidence>
<feature type="transmembrane region" description="Helical" evidence="1">
    <location>
        <begin position="50"/>
        <end position="68"/>
    </location>
</feature>
<proteinExistence type="predicted"/>
<gene>
    <name evidence="2" type="ORF">IZO911_LOCUS38509</name>
    <name evidence="3" type="ORF">KXQ929_LOCUS16430</name>
</gene>
<evidence type="ECO:0000313" key="2">
    <source>
        <dbReference type="EMBL" id="CAF1382726.1"/>
    </source>
</evidence>
<evidence type="ECO:0000256" key="1">
    <source>
        <dbReference type="SAM" id="Phobius"/>
    </source>
</evidence>
<dbReference type="Proteomes" id="UP000663868">
    <property type="component" value="Unassembled WGS sequence"/>
</dbReference>